<evidence type="ECO:0000313" key="7">
    <source>
        <dbReference type="EMBL" id="QEL10061.1"/>
    </source>
</evidence>
<dbReference type="InterPro" id="IPR001173">
    <property type="entry name" value="Glyco_trans_2-like"/>
</dbReference>
<feature type="domain" description="Glycosyltransferase 2-like" evidence="6">
    <location>
        <begin position="4"/>
        <end position="137"/>
    </location>
</feature>
<keyword evidence="3" id="KW-0328">Glycosyltransferase</keyword>
<dbReference type="PANTHER" id="PTHR43646">
    <property type="entry name" value="GLYCOSYLTRANSFERASE"/>
    <property type="match status" value="1"/>
</dbReference>
<dbReference type="InterPro" id="IPR029044">
    <property type="entry name" value="Nucleotide-diphossugar_trans"/>
</dbReference>
<comment type="subcellular location">
    <subcellularLocation>
        <location evidence="1">Cell membrane</location>
    </subcellularLocation>
</comment>
<gene>
    <name evidence="7" type="ORF">FY550_02225</name>
</gene>
<dbReference type="STRING" id="657387.BH688_15285"/>
<dbReference type="Pfam" id="PF00535">
    <property type="entry name" value="Glycos_transf_2"/>
    <property type="match status" value="1"/>
</dbReference>
<reference evidence="7 8" key="1">
    <citation type="submission" date="2019-08" db="EMBL/GenBank/DDBJ databases">
        <title>Complete genome sequence of Kushneria sp. YCWA18, a halophilic phosphate-solubilizing bacterium isolated from Daqiao saltern in China.</title>
        <authorList>
            <person name="Du G.-X."/>
            <person name="Qu L.-Y."/>
        </authorList>
    </citation>
    <scope>NUCLEOTIDE SEQUENCE [LARGE SCALE GENOMIC DNA]</scope>
    <source>
        <strain evidence="7 8">YCWA18</strain>
    </source>
</reference>
<organism evidence="7 8">
    <name type="scientific">Kushneria phosphatilytica</name>
    <dbReference type="NCBI Taxonomy" id="657387"/>
    <lineage>
        <taxon>Bacteria</taxon>
        <taxon>Pseudomonadati</taxon>
        <taxon>Pseudomonadota</taxon>
        <taxon>Gammaproteobacteria</taxon>
        <taxon>Oceanospirillales</taxon>
        <taxon>Halomonadaceae</taxon>
        <taxon>Kushneria</taxon>
    </lineage>
</organism>
<keyword evidence="8" id="KW-1185">Reference proteome</keyword>
<name>A0A1S1NUZ1_9GAMM</name>
<evidence type="ECO:0000313" key="8">
    <source>
        <dbReference type="Proteomes" id="UP000322553"/>
    </source>
</evidence>
<evidence type="ECO:0000256" key="1">
    <source>
        <dbReference type="ARBA" id="ARBA00004236"/>
    </source>
</evidence>
<evidence type="ECO:0000256" key="4">
    <source>
        <dbReference type="ARBA" id="ARBA00022679"/>
    </source>
</evidence>
<dbReference type="AlphaFoldDB" id="A0A1S1NUZ1"/>
<protein>
    <submittedName>
        <fullName evidence="7">Glycosyltransferase</fullName>
    </submittedName>
</protein>
<dbReference type="EMBL" id="CP043420">
    <property type="protein sequence ID" value="QEL10061.1"/>
    <property type="molecule type" value="Genomic_DNA"/>
</dbReference>
<keyword evidence="4 7" id="KW-0808">Transferase</keyword>
<sequence length="216" mass="23184">MIGIVVPAHNEQALLDDCLLALIRAAMHPALLGEAVRIMVVLDACSDASARVVAAHEGVMTLEMNDGNVGRARHAGALQLLEAGARWLAFTDADSRVSADWLSVQLASPGDVICGSVRLDGWDDMPRALRQRYLAERRLVTANRHIHGANMGVSADAYRAVGGFAPLSAHEDVRLIQALMAAGFHVHWAPELRVMTSARLEARAPEGMGTLLNSLQ</sequence>
<evidence type="ECO:0000259" key="6">
    <source>
        <dbReference type="Pfam" id="PF00535"/>
    </source>
</evidence>
<dbReference type="GO" id="GO:0005886">
    <property type="term" value="C:plasma membrane"/>
    <property type="evidence" value="ECO:0007669"/>
    <property type="project" value="UniProtKB-SubCell"/>
</dbReference>
<dbReference type="GO" id="GO:0016757">
    <property type="term" value="F:glycosyltransferase activity"/>
    <property type="evidence" value="ECO:0007669"/>
    <property type="project" value="UniProtKB-KW"/>
</dbReference>
<evidence type="ECO:0000256" key="2">
    <source>
        <dbReference type="ARBA" id="ARBA00022475"/>
    </source>
</evidence>
<keyword evidence="2" id="KW-1003">Cell membrane</keyword>
<evidence type="ECO:0000256" key="3">
    <source>
        <dbReference type="ARBA" id="ARBA00022676"/>
    </source>
</evidence>
<dbReference type="OrthoDB" id="9777873at2"/>
<dbReference type="Gene3D" id="3.90.550.10">
    <property type="entry name" value="Spore Coat Polysaccharide Biosynthesis Protein SpsA, Chain A"/>
    <property type="match status" value="1"/>
</dbReference>
<dbReference type="KEGG" id="kuy:FY550_02225"/>
<evidence type="ECO:0000256" key="5">
    <source>
        <dbReference type="ARBA" id="ARBA00023136"/>
    </source>
</evidence>
<proteinExistence type="predicted"/>
<dbReference type="PANTHER" id="PTHR43646:SF2">
    <property type="entry name" value="GLYCOSYLTRANSFERASE 2-LIKE DOMAIN-CONTAINING PROTEIN"/>
    <property type="match status" value="1"/>
</dbReference>
<dbReference type="RefSeq" id="WP_070981317.1">
    <property type="nucleotide sequence ID" value="NZ_CP043420.1"/>
</dbReference>
<accession>A0A1S1NUZ1</accession>
<dbReference type="Proteomes" id="UP000322553">
    <property type="component" value="Chromosome"/>
</dbReference>
<dbReference type="SUPFAM" id="SSF53448">
    <property type="entry name" value="Nucleotide-diphospho-sugar transferases"/>
    <property type="match status" value="1"/>
</dbReference>
<keyword evidence="5" id="KW-0472">Membrane</keyword>